<feature type="compositionally biased region" description="Polar residues" evidence="1">
    <location>
        <begin position="12"/>
        <end position="25"/>
    </location>
</feature>
<gene>
    <name evidence="3" type="ordered locus">MTR_1g029800</name>
</gene>
<feature type="compositionally biased region" description="Basic and acidic residues" evidence="1">
    <location>
        <begin position="1"/>
        <end position="11"/>
    </location>
</feature>
<keyword evidence="5" id="KW-1185">Reference proteome</keyword>
<feature type="region of interest" description="Disordered" evidence="1">
    <location>
        <begin position="1"/>
        <end position="25"/>
    </location>
</feature>
<evidence type="ECO:0000313" key="5">
    <source>
        <dbReference type="Proteomes" id="UP000002051"/>
    </source>
</evidence>
<keyword evidence="2 3" id="KW-0812">Transmembrane</keyword>
<dbReference type="HOGENOM" id="CLU_2674758_0_0_1"/>
<reference evidence="3 5" key="2">
    <citation type="journal article" date="2014" name="BMC Genomics">
        <title>An improved genome release (version Mt4.0) for the model legume Medicago truncatula.</title>
        <authorList>
            <person name="Tang H."/>
            <person name="Krishnakumar V."/>
            <person name="Bidwell S."/>
            <person name="Rosen B."/>
            <person name="Chan A."/>
            <person name="Zhou S."/>
            <person name="Gentzbittel L."/>
            <person name="Childs K.L."/>
            <person name="Yandell M."/>
            <person name="Gundlach H."/>
            <person name="Mayer K.F."/>
            <person name="Schwartz D.C."/>
            <person name="Town C.D."/>
        </authorList>
    </citation>
    <scope>GENOME REANNOTATION</scope>
    <source>
        <strain evidence="3">A17</strain>
        <strain evidence="4 5">cv. Jemalong A17</strain>
    </source>
</reference>
<name>A0A072VGF8_MEDTR</name>
<accession>A0A072VGF8</accession>
<evidence type="ECO:0000256" key="1">
    <source>
        <dbReference type="SAM" id="MobiDB-lite"/>
    </source>
</evidence>
<protein>
    <submittedName>
        <fullName evidence="3">Transmembrane protein, putative</fullName>
    </submittedName>
</protein>
<dbReference type="Proteomes" id="UP000002051">
    <property type="component" value="Unassembled WGS sequence"/>
</dbReference>
<dbReference type="EMBL" id="CM001217">
    <property type="protein sequence ID" value="KEH40513.1"/>
    <property type="molecule type" value="Genomic_DNA"/>
</dbReference>
<reference evidence="4" key="3">
    <citation type="submission" date="2015-04" db="UniProtKB">
        <authorList>
            <consortium name="EnsemblPlants"/>
        </authorList>
    </citation>
    <scope>IDENTIFICATION</scope>
    <source>
        <strain evidence="4">cv. Jemalong A17</strain>
    </source>
</reference>
<evidence type="ECO:0000256" key="2">
    <source>
        <dbReference type="SAM" id="Phobius"/>
    </source>
</evidence>
<organism evidence="3 5">
    <name type="scientific">Medicago truncatula</name>
    <name type="common">Barrel medic</name>
    <name type="synonym">Medicago tribuloides</name>
    <dbReference type="NCBI Taxonomy" id="3880"/>
    <lineage>
        <taxon>Eukaryota</taxon>
        <taxon>Viridiplantae</taxon>
        <taxon>Streptophyta</taxon>
        <taxon>Embryophyta</taxon>
        <taxon>Tracheophyta</taxon>
        <taxon>Spermatophyta</taxon>
        <taxon>Magnoliopsida</taxon>
        <taxon>eudicotyledons</taxon>
        <taxon>Gunneridae</taxon>
        <taxon>Pentapetalae</taxon>
        <taxon>rosids</taxon>
        <taxon>fabids</taxon>
        <taxon>Fabales</taxon>
        <taxon>Fabaceae</taxon>
        <taxon>Papilionoideae</taxon>
        <taxon>50 kb inversion clade</taxon>
        <taxon>NPAAA clade</taxon>
        <taxon>Hologalegina</taxon>
        <taxon>IRL clade</taxon>
        <taxon>Trifolieae</taxon>
        <taxon>Medicago</taxon>
    </lineage>
</organism>
<proteinExistence type="predicted"/>
<evidence type="ECO:0000313" key="4">
    <source>
        <dbReference type="EnsemblPlants" id="KEH40513"/>
    </source>
</evidence>
<dbReference type="EnsemblPlants" id="KEH40513">
    <property type="protein sequence ID" value="KEH40513"/>
    <property type="gene ID" value="MTR_1g029800"/>
</dbReference>
<evidence type="ECO:0000313" key="3">
    <source>
        <dbReference type="EMBL" id="KEH40513.1"/>
    </source>
</evidence>
<keyword evidence="2" id="KW-0472">Membrane</keyword>
<reference evidence="3 5" key="1">
    <citation type="journal article" date="2011" name="Nature">
        <title>The Medicago genome provides insight into the evolution of rhizobial symbioses.</title>
        <authorList>
            <person name="Young N.D."/>
            <person name="Debelle F."/>
            <person name="Oldroyd G.E."/>
            <person name="Geurts R."/>
            <person name="Cannon S.B."/>
            <person name="Udvardi M.K."/>
            <person name="Benedito V.A."/>
            <person name="Mayer K.F."/>
            <person name="Gouzy J."/>
            <person name="Schoof H."/>
            <person name="Van de Peer Y."/>
            <person name="Proost S."/>
            <person name="Cook D.R."/>
            <person name="Meyers B.C."/>
            <person name="Spannagl M."/>
            <person name="Cheung F."/>
            <person name="De Mita S."/>
            <person name="Krishnakumar V."/>
            <person name="Gundlach H."/>
            <person name="Zhou S."/>
            <person name="Mudge J."/>
            <person name="Bharti A.K."/>
            <person name="Murray J.D."/>
            <person name="Naoumkina M.A."/>
            <person name="Rosen B."/>
            <person name="Silverstein K.A."/>
            <person name="Tang H."/>
            <person name="Rombauts S."/>
            <person name="Zhao P.X."/>
            <person name="Zhou P."/>
            <person name="Barbe V."/>
            <person name="Bardou P."/>
            <person name="Bechner M."/>
            <person name="Bellec A."/>
            <person name="Berger A."/>
            <person name="Berges H."/>
            <person name="Bidwell S."/>
            <person name="Bisseling T."/>
            <person name="Choisne N."/>
            <person name="Couloux A."/>
            <person name="Denny R."/>
            <person name="Deshpande S."/>
            <person name="Dai X."/>
            <person name="Doyle J.J."/>
            <person name="Dudez A.M."/>
            <person name="Farmer A.D."/>
            <person name="Fouteau S."/>
            <person name="Franken C."/>
            <person name="Gibelin C."/>
            <person name="Gish J."/>
            <person name="Goldstein S."/>
            <person name="Gonzalez A.J."/>
            <person name="Green P.J."/>
            <person name="Hallab A."/>
            <person name="Hartog M."/>
            <person name="Hua A."/>
            <person name="Humphray S.J."/>
            <person name="Jeong D.H."/>
            <person name="Jing Y."/>
            <person name="Jocker A."/>
            <person name="Kenton S.M."/>
            <person name="Kim D.J."/>
            <person name="Klee K."/>
            <person name="Lai H."/>
            <person name="Lang C."/>
            <person name="Lin S."/>
            <person name="Macmil S.L."/>
            <person name="Magdelenat G."/>
            <person name="Matthews L."/>
            <person name="McCorrison J."/>
            <person name="Monaghan E.L."/>
            <person name="Mun J.H."/>
            <person name="Najar F.Z."/>
            <person name="Nicholson C."/>
            <person name="Noirot C."/>
            <person name="O'Bleness M."/>
            <person name="Paule C.R."/>
            <person name="Poulain J."/>
            <person name="Prion F."/>
            <person name="Qin B."/>
            <person name="Qu C."/>
            <person name="Retzel E.F."/>
            <person name="Riddle C."/>
            <person name="Sallet E."/>
            <person name="Samain S."/>
            <person name="Samson N."/>
            <person name="Sanders I."/>
            <person name="Saurat O."/>
            <person name="Scarpelli C."/>
            <person name="Schiex T."/>
            <person name="Segurens B."/>
            <person name="Severin A.J."/>
            <person name="Sherrier D.J."/>
            <person name="Shi R."/>
            <person name="Sims S."/>
            <person name="Singer S.R."/>
            <person name="Sinharoy S."/>
            <person name="Sterck L."/>
            <person name="Viollet A."/>
            <person name="Wang B.B."/>
            <person name="Wang K."/>
            <person name="Wang M."/>
            <person name="Wang X."/>
            <person name="Warfsmann J."/>
            <person name="Weissenbach J."/>
            <person name="White D.D."/>
            <person name="White J.D."/>
            <person name="Wiley G.B."/>
            <person name="Wincker P."/>
            <person name="Xing Y."/>
            <person name="Yang L."/>
            <person name="Yao Z."/>
            <person name="Ying F."/>
            <person name="Zhai J."/>
            <person name="Zhou L."/>
            <person name="Zuber A."/>
            <person name="Denarie J."/>
            <person name="Dixon R.A."/>
            <person name="May G.D."/>
            <person name="Schwartz D.C."/>
            <person name="Rogers J."/>
            <person name="Quetier F."/>
            <person name="Town C.D."/>
            <person name="Roe B.A."/>
        </authorList>
    </citation>
    <scope>NUCLEOTIDE SEQUENCE [LARGE SCALE GENOMIC DNA]</scope>
    <source>
        <strain evidence="3">A17</strain>
        <strain evidence="4 5">cv. Jemalong A17</strain>
    </source>
</reference>
<feature type="transmembrane region" description="Helical" evidence="2">
    <location>
        <begin position="39"/>
        <end position="59"/>
    </location>
</feature>
<dbReference type="AlphaFoldDB" id="A0A072VGF8"/>
<sequence length="75" mass="8720">MKFKIHDKTIKEATSPSEMQMPQNSSLLKTTSKTFASSIHWFILILTASTVVWWVYMGWDLCNFCLLTRGMLEMD</sequence>
<keyword evidence="2" id="KW-1133">Transmembrane helix</keyword>